<organism evidence="1 2">
    <name type="scientific">Nitrospira lenta</name>
    <dbReference type="NCBI Taxonomy" id="1436998"/>
    <lineage>
        <taxon>Bacteria</taxon>
        <taxon>Pseudomonadati</taxon>
        <taxon>Nitrospirota</taxon>
        <taxon>Nitrospiria</taxon>
        <taxon>Nitrospirales</taxon>
        <taxon>Nitrospiraceae</taxon>
        <taxon>Nitrospira</taxon>
    </lineage>
</organism>
<evidence type="ECO:0000313" key="1">
    <source>
        <dbReference type="EMBL" id="SPP65028.1"/>
    </source>
</evidence>
<reference evidence="2" key="1">
    <citation type="submission" date="2018-04" db="EMBL/GenBank/DDBJ databases">
        <authorList>
            <person name="Lucker S."/>
            <person name="Sakoula D."/>
        </authorList>
    </citation>
    <scope>NUCLEOTIDE SEQUENCE [LARGE SCALE GENOMIC DNA]</scope>
</reference>
<evidence type="ECO:0000313" key="2">
    <source>
        <dbReference type="Proteomes" id="UP000248168"/>
    </source>
</evidence>
<gene>
    <name evidence="1" type="ORF">NITLEN_20668</name>
</gene>
<dbReference type="EMBL" id="OUNR01000012">
    <property type="protein sequence ID" value="SPP65028.1"/>
    <property type="molecule type" value="Genomic_DNA"/>
</dbReference>
<accession>A0A330L5B7</accession>
<protein>
    <submittedName>
        <fullName evidence="1">Uncharacterized protein</fullName>
    </submittedName>
</protein>
<keyword evidence="2" id="KW-1185">Reference proteome</keyword>
<dbReference type="AlphaFoldDB" id="A0A330L5B7"/>
<name>A0A330L5B7_9BACT</name>
<sequence length="125" mass="14424">MRVSSAKESVFRNVIQNRMCDRDSRMINAQENSGVSVYAVLVRWILTVWVIPVRRFVWTIVDRCVDMAVNVSHAVGRELHVQPVLAAIPRRQSIRIWVRVSRPDGDEYRYTGSRLSGSRVRSRLG</sequence>
<proteinExistence type="predicted"/>
<dbReference type="InParanoid" id="A0A330L5B7"/>
<dbReference type="Proteomes" id="UP000248168">
    <property type="component" value="Unassembled WGS sequence"/>
</dbReference>